<organism evidence="2 4">
    <name type="scientific">Serratia marcescens</name>
    <dbReference type="NCBI Taxonomy" id="615"/>
    <lineage>
        <taxon>Bacteria</taxon>
        <taxon>Pseudomonadati</taxon>
        <taxon>Pseudomonadota</taxon>
        <taxon>Gammaproteobacteria</taxon>
        <taxon>Enterobacterales</taxon>
        <taxon>Yersiniaceae</taxon>
        <taxon>Serratia</taxon>
    </lineage>
</organism>
<evidence type="ECO:0000313" key="1">
    <source>
        <dbReference type="EMBL" id="AWL70413.1"/>
    </source>
</evidence>
<dbReference type="Proteomes" id="UP000247823">
    <property type="component" value="Unassembled WGS sequence"/>
</dbReference>
<accession>A0A0G3STE7</accession>
<dbReference type="Proteomes" id="UP000245399">
    <property type="component" value="Chromosome"/>
</dbReference>
<reference evidence="6" key="5">
    <citation type="submission" date="2018-06" db="EMBL/GenBank/DDBJ databases">
        <title>Serratia marcescens genome sequencing and assembly.</title>
        <authorList>
            <person name="Martins R.C."/>
            <person name="Perdigao-Neto L.V."/>
            <person name="Costa S.F."/>
            <person name="Levin A.S.S."/>
        </authorList>
    </citation>
    <scope>NUCLEOTIDE SEQUENCE [LARGE SCALE GENOMIC DNA]</scope>
    <source>
        <strain evidence="6">1283</strain>
    </source>
</reference>
<dbReference type="GeneID" id="98189301"/>
<protein>
    <submittedName>
        <fullName evidence="2">Uncharacterized protein</fullName>
    </submittedName>
</protein>
<evidence type="ECO:0000313" key="4">
    <source>
        <dbReference type="Proteomes" id="UP000050489"/>
    </source>
</evidence>
<evidence type="ECO:0000313" key="2">
    <source>
        <dbReference type="EMBL" id="OCO87736.1"/>
    </source>
</evidence>
<reference evidence="4" key="1">
    <citation type="submission" date="2016-04" db="EMBL/GenBank/DDBJ databases">
        <authorList>
            <person name="Osei Sekyere J."/>
            <person name="Sivertsen A."/>
            <person name="Pedersen A.T."/>
            <person name="Sundsfjord A."/>
        </authorList>
    </citation>
    <scope>NUCLEOTIDE SEQUENCE [LARGE SCALE GENOMIC DNA]</scope>
    <source>
        <strain evidence="4">945174350</strain>
    </source>
</reference>
<proteinExistence type="predicted"/>
<evidence type="ECO:0000313" key="5">
    <source>
        <dbReference type="Proteomes" id="UP000245399"/>
    </source>
</evidence>
<reference evidence="2" key="2">
    <citation type="journal article" date="2017" name="PLoS ONE">
        <title>Genomic and phenotypic characterisation of fluoroquinolone resistance mechanisms in Enterobacteriaceae in Durban, South Africa.</title>
        <authorList>
            <person name="Osei Sekyere J."/>
            <person name="Amoako D.G."/>
        </authorList>
    </citation>
    <scope>NUCLEOTIDE SEQUENCE</scope>
    <source>
        <strain evidence="2">945174350</strain>
    </source>
</reference>
<reference evidence="3 6" key="4">
    <citation type="submission" date="2018-06" db="EMBL/GenBank/DDBJ databases">
        <title>Serratia marcescens genome sequencing and assembly.</title>
        <authorList>
            <person name="Martins R.C.R."/>
            <person name="Perdigao-Neto L.V."/>
            <person name="Costa S.F."/>
            <person name="Levin A.S.S."/>
        </authorList>
    </citation>
    <scope>NUCLEOTIDE SEQUENCE [LARGE SCALE GENOMIC DNA]</scope>
    <source>
        <strain evidence="3 6">1283</strain>
    </source>
</reference>
<evidence type="ECO:0000313" key="3">
    <source>
        <dbReference type="EMBL" id="PYA55581.1"/>
    </source>
</evidence>
<dbReference type="EMBL" id="LJEX02000057">
    <property type="protein sequence ID" value="OCO87736.1"/>
    <property type="molecule type" value="Genomic_DNA"/>
</dbReference>
<keyword evidence="6" id="KW-1185">Reference proteome</keyword>
<dbReference type="AlphaFoldDB" id="A0A0G3STE7"/>
<reference evidence="3" key="6">
    <citation type="submission" date="2018-06" db="EMBL/GenBank/DDBJ databases">
        <authorList>
            <person name="Martins R.C."/>
            <person name="Perdigao-Neto L.V."/>
            <person name="Costa S.F."/>
            <person name="Levin A.S.S."/>
        </authorList>
    </citation>
    <scope>NUCLEOTIDE SEQUENCE</scope>
    <source>
        <strain evidence="3">1283</strain>
    </source>
</reference>
<dbReference type="EMBL" id="QJQB01000571">
    <property type="protein sequence ID" value="PYA55581.1"/>
    <property type="molecule type" value="Genomic_DNA"/>
</dbReference>
<gene>
    <name evidence="2" type="ORF">AN695_0212135</name>
    <name evidence="1" type="ORF">DKC05_23555</name>
    <name evidence="3" type="ORF">DMW51_25565</name>
</gene>
<evidence type="ECO:0000313" key="6">
    <source>
        <dbReference type="Proteomes" id="UP000247823"/>
    </source>
</evidence>
<sequence>MDTDDQRREQIDQEVGRAVRRLIEENKVVDRDRLVAMLQLIQRDEAGTPREAVLAAAAQLVALGK</sequence>
<dbReference type="RefSeq" id="WP_038877849.1">
    <property type="nucleotide sequence ID" value="NZ_BRPU01000011.1"/>
</dbReference>
<dbReference type="Proteomes" id="UP000050489">
    <property type="component" value="Unassembled WGS sequence"/>
</dbReference>
<name>A0A0G3STE7_SERMA</name>
<reference evidence="1 5" key="3">
    <citation type="submission" date="2018-05" db="EMBL/GenBank/DDBJ databases">
        <title>Klebsiella quasipneumonaiae provides a window into carbapenemase gene transfer, plasmid rearrangements and nosocomial acquisition from the hospital environment.</title>
        <authorList>
            <person name="Mathers A.J."/>
            <person name="Vegesana K."/>
            <person name="Stoesser N."/>
            <person name="Crook D."/>
            <person name="Vaughan A."/>
            <person name="Barry K."/>
            <person name="Parikh H."/>
            <person name="Sebra R."/>
            <person name="Kotay S."/>
            <person name="Walker A.S."/>
            <person name="Sheppard A.E."/>
        </authorList>
    </citation>
    <scope>NUCLEOTIDE SEQUENCE [LARGE SCALE GENOMIC DNA]</scope>
    <source>
        <strain evidence="1 5">CAV1761</strain>
    </source>
</reference>
<dbReference type="EMBL" id="CP029449">
    <property type="protein sequence ID" value="AWL70413.1"/>
    <property type="molecule type" value="Genomic_DNA"/>
</dbReference>